<protein>
    <recommendedName>
        <fullName evidence="3">Amidohydrolase-related domain-containing protein</fullName>
    </recommendedName>
</protein>
<evidence type="ECO:0000259" key="3">
    <source>
        <dbReference type="Pfam" id="PF01979"/>
    </source>
</evidence>
<dbReference type="GO" id="GO:0016810">
    <property type="term" value="F:hydrolase activity, acting on carbon-nitrogen (but not peptide) bonds"/>
    <property type="evidence" value="ECO:0007669"/>
    <property type="project" value="InterPro"/>
</dbReference>
<accession>A0AA39GBH4</accession>
<dbReference type="AlphaFoldDB" id="A0AA39GBH4"/>
<dbReference type="SUPFAM" id="SSF51556">
    <property type="entry name" value="Metallo-dependent hydrolases"/>
    <property type="match status" value="1"/>
</dbReference>
<dbReference type="NCBIfam" id="TIGR02033">
    <property type="entry name" value="D-hydantoinase"/>
    <property type="match status" value="1"/>
</dbReference>
<evidence type="ECO:0000313" key="5">
    <source>
        <dbReference type="Proteomes" id="UP001175261"/>
    </source>
</evidence>
<dbReference type="PANTHER" id="PTHR11647">
    <property type="entry name" value="HYDRANTOINASE/DIHYDROPYRIMIDINASE FAMILY MEMBER"/>
    <property type="match status" value="1"/>
</dbReference>
<organism evidence="4 5">
    <name type="scientific">Sarocladium strictum</name>
    <name type="common">Black bundle disease fungus</name>
    <name type="synonym">Acremonium strictum</name>
    <dbReference type="NCBI Taxonomy" id="5046"/>
    <lineage>
        <taxon>Eukaryota</taxon>
        <taxon>Fungi</taxon>
        <taxon>Dikarya</taxon>
        <taxon>Ascomycota</taxon>
        <taxon>Pezizomycotina</taxon>
        <taxon>Sordariomycetes</taxon>
        <taxon>Hypocreomycetidae</taxon>
        <taxon>Hypocreales</taxon>
        <taxon>Sarocladiaceae</taxon>
        <taxon>Sarocladium</taxon>
    </lineage>
</organism>
<dbReference type="Gene3D" id="2.30.40.10">
    <property type="entry name" value="Urease, subunit C, domain 1"/>
    <property type="match status" value="1"/>
</dbReference>
<dbReference type="GO" id="GO:0005737">
    <property type="term" value="C:cytoplasm"/>
    <property type="evidence" value="ECO:0007669"/>
    <property type="project" value="InterPro"/>
</dbReference>
<dbReference type="InterPro" id="IPR011778">
    <property type="entry name" value="Hydantoinase/dihydroPyrase"/>
</dbReference>
<dbReference type="Proteomes" id="UP001175261">
    <property type="component" value="Unassembled WGS sequence"/>
</dbReference>
<dbReference type="EMBL" id="JAPDFR010000009">
    <property type="protein sequence ID" value="KAK0383668.1"/>
    <property type="molecule type" value="Genomic_DNA"/>
</dbReference>
<dbReference type="CDD" id="cd01314">
    <property type="entry name" value="D-HYD"/>
    <property type="match status" value="1"/>
</dbReference>
<feature type="domain" description="Amidohydrolase-related" evidence="3">
    <location>
        <begin position="60"/>
        <end position="462"/>
    </location>
</feature>
<proteinExistence type="inferred from homology"/>
<name>A0AA39GBH4_SARSR</name>
<dbReference type="PANTHER" id="PTHR11647:SF96">
    <property type="entry name" value="AMIDOHYDROLASE-RELATED DOMAIN-CONTAINING PROTEIN"/>
    <property type="match status" value="1"/>
</dbReference>
<dbReference type="InterPro" id="IPR032466">
    <property type="entry name" value="Metal_Hydrolase"/>
</dbReference>
<dbReference type="InterPro" id="IPR006680">
    <property type="entry name" value="Amidohydro-rel"/>
</dbReference>
<keyword evidence="5" id="KW-1185">Reference proteome</keyword>
<dbReference type="InterPro" id="IPR011059">
    <property type="entry name" value="Metal-dep_hydrolase_composite"/>
</dbReference>
<dbReference type="InterPro" id="IPR050378">
    <property type="entry name" value="Metallo-dep_Hydrolases_sf"/>
</dbReference>
<sequence>MASPAMESFDLVITNGVCVTASDVAAFDVAIKDEKIVLLAPTGSLASANATRIIDAEGGYVTPGGIDAHVHLQEPPMFGKGTTSDNFESGTRSAIAGGVTTIVPFAPQQKHEPSLLKALAETHDKARDNSYCDYGFHLLVGNPSEQALAELDTIPQEQGITSLKIYMTYTALQLRDDQILSVLLKAREKRILTMIHAENGDVLNWLTDQLEARRLFDPKYHSHSRPPILEAEATNRAIALSSIIANTPILLVHVSDPGAAARIRQAQTNGQPVFAETCPQYLFLTRDDLESCSGFDGAKHVCSPPPRDRASQDAIWTGVKNGTFTILSSDHCPFNFDDADSGKKACITEEHPVGRFRHIPNGIPGIETRLPLIFSSSDRLPLTKIVEVSATNPAKLYGLYPRKGAMIPGVSDADLVVWYPHDTGRSITITNGALHHATDYTPYEGQTVNNWPRFTVLRGKVVWDKDNGGILGDKSYGQFLKRLPTSLDGIWDTVDKQGPFDVSAF</sequence>
<comment type="PTM">
    <text evidence="2">Carbamylation allows a single lysine to coordinate two divalent metal cations.</text>
</comment>
<reference evidence="4" key="1">
    <citation type="submission" date="2022-10" db="EMBL/GenBank/DDBJ databases">
        <title>Determination and structural analysis of whole genome sequence of Sarocladium strictum F4-1.</title>
        <authorList>
            <person name="Hu L."/>
            <person name="Jiang Y."/>
        </authorList>
    </citation>
    <scope>NUCLEOTIDE SEQUENCE</scope>
    <source>
        <strain evidence="4">F4-1</strain>
    </source>
</reference>
<evidence type="ECO:0000256" key="2">
    <source>
        <dbReference type="PIRSR" id="PIRSR611778-50"/>
    </source>
</evidence>
<dbReference type="SUPFAM" id="SSF51338">
    <property type="entry name" value="Composite domain of metallo-dependent hydrolases"/>
    <property type="match status" value="1"/>
</dbReference>
<gene>
    <name evidence="4" type="ORF">NLU13_9579</name>
</gene>
<dbReference type="Pfam" id="PF01979">
    <property type="entry name" value="Amidohydro_1"/>
    <property type="match status" value="1"/>
</dbReference>
<comment type="caution">
    <text evidence="4">The sequence shown here is derived from an EMBL/GenBank/DDBJ whole genome shotgun (WGS) entry which is preliminary data.</text>
</comment>
<feature type="modified residue" description="N6-carboxylysine" evidence="2">
    <location>
        <position position="164"/>
    </location>
</feature>
<dbReference type="FunFam" id="3.20.20.140:FF:000174">
    <property type="entry name" value="Dihydropyrimidinase-related protein 2"/>
    <property type="match status" value="1"/>
</dbReference>
<evidence type="ECO:0000313" key="4">
    <source>
        <dbReference type="EMBL" id="KAK0383668.1"/>
    </source>
</evidence>
<dbReference type="Gene3D" id="3.20.20.140">
    <property type="entry name" value="Metal-dependent hydrolases"/>
    <property type="match status" value="1"/>
</dbReference>
<evidence type="ECO:0000256" key="1">
    <source>
        <dbReference type="ARBA" id="ARBA00008829"/>
    </source>
</evidence>
<comment type="similarity">
    <text evidence="1">Belongs to the metallo-dependent hydrolases superfamily. Hydantoinase/dihydropyrimidinase family.</text>
</comment>